<dbReference type="EMBL" id="JQBL01000005">
    <property type="protein sequence ID" value="KRN50851.1"/>
    <property type="molecule type" value="Genomic_DNA"/>
</dbReference>
<dbReference type="NCBIfam" id="TIGR00099">
    <property type="entry name" value="Cof-subfamily"/>
    <property type="match status" value="1"/>
</dbReference>
<dbReference type="GO" id="GO:0000287">
    <property type="term" value="F:magnesium ion binding"/>
    <property type="evidence" value="ECO:0007669"/>
    <property type="project" value="TreeGrafter"/>
</dbReference>
<keyword evidence="1" id="KW-0378">Hydrolase</keyword>
<dbReference type="InterPro" id="IPR023214">
    <property type="entry name" value="HAD_sf"/>
</dbReference>
<dbReference type="PROSITE" id="PS01229">
    <property type="entry name" value="COF_2"/>
    <property type="match status" value="1"/>
</dbReference>
<dbReference type="Proteomes" id="UP000051841">
    <property type="component" value="Unassembled WGS sequence"/>
</dbReference>
<evidence type="ECO:0000313" key="1">
    <source>
        <dbReference type="EMBL" id="KRN50851.1"/>
    </source>
</evidence>
<dbReference type="AlphaFoldDB" id="A0A0R2HCT2"/>
<dbReference type="PROSITE" id="PS01228">
    <property type="entry name" value="COF_1"/>
    <property type="match status" value="1"/>
</dbReference>
<organism evidence="1 2">
    <name type="scientific">Kandleria vitulina DSM 20405</name>
    <dbReference type="NCBI Taxonomy" id="1410657"/>
    <lineage>
        <taxon>Bacteria</taxon>
        <taxon>Bacillati</taxon>
        <taxon>Bacillota</taxon>
        <taxon>Erysipelotrichia</taxon>
        <taxon>Erysipelotrichales</taxon>
        <taxon>Coprobacillaceae</taxon>
        <taxon>Kandleria</taxon>
    </lineage>
</organism>
<comment type="caution">
    <text evidence="1">The sequence shown here is derived from an EMBL/GenBank/DDBJ whole genome shotgun (WGS) entry which is preliminary data.</text>
</comment>
<proteinExistence type="predicted"/>
<dbReference type="PATRIC" id="fig|1410657.5.peg.1720"/>
<protein>
    <submittedName>
        <fullName evidence="1">HAD-superfamily hydrolase</fullName>
    </submittedName>
</protein>
<dbReference type="SFLD" id="SFLDG01140">
    <property type="entry name" value="C2.B:_Phosphomannomutase_and_P"/>
    <property type="match status" value="1"/>
</dbReference>
<dbReference type="SUPFAM" id="SSF56784">
    <property type="entry name" value="HAD-like"/>
    <property type="match status" value="1"/>
</dbReference>
<dbReference type="GO" id="GO:0016791">
    <property type="term" value="F:phosphatase activity"/>
    <property type="evidence" value="ECO:0007669"/>
    <property type="project" value="TreeGrafter"/>
</dbReference>
<gene>
    <name evidence="1" type="ORF">IV49_GL001668</name>
</gene>
<sequence>MNIKAVFFDIDGTLVSFKNHKMPASTKEALWQLHNNGIKIFIATGRFKDGLEVLGDIPFDGYITLNGQYCYTNKEVVYENFIEKEDLASLLEVLDEQPFPCGFTMKTGKIYNYKDKRVAEIHSITHNDDQPTGDLSRVLDEKVYQLMCFVSKQEEEKLLEKMPHCTSARWHPLFTDVTPLGGTKQLGIDKFLSYYNIDRQETMAFGDGGNDLQMLNHVAHGIAMGNGEEQLKQIAEYVCDDVDHDGIVKALRHYELIK</sequence>
<dbReference type="RefSeq" id="WP_029070711.1">
    <property type="nucleotide sequence ID" value="NZ_JNKN01000001.1"/>
</dbReference>
<dbReference type="InterPro" id="IPR000150">
    <property type="entry name" value="Cof"/>
</dbReference>
<evidence type="ECO:0000313" key="2">
    <source>
        <dbReference type="Proteomes" id="UP000051841"/>
    </source>
</evidence>
<dbReference type="PANTHER" id="PTHR10000">
    <property type="entry name" value="PHOSPHOSERINE PHOSPHATASE"/>
    <property type="match status" value="1"/>
</dbReference>
<dbReference type="Pfam" id="PF08282">
    <property type="entry name" value="Hydrolase_3"/>
    <property type="match status" value="1"/>
</dbReference>
<keyword evidence="2" id="KW-1185">Reference proteome</keyword>
<dbReference type="GO" id="GO:0005829">
    <property type="term" value="C:cytosol"/>
    <property type="evidence" value="ECO:0007669"/>
    <property type="project" value="TreeGrafter"/>
</dbReference>
<reference evidence="1 2" key="1">
    <citation type="journal article" date="2015" name="Genome Announc.">
        <title>Expanding the biotechnology potential of lactobacilli through comparative genomics of 213 strains and associated genera.</title>
        <authorList>
            <person name="Sun Z."/>
            <person name="Harris H.M."/>
            <person name="McCann A."/>
            <person name="Guo C."/>
            <person name="Argimon S."/>
            <person name="Zhang W."/>
            <person name="Yang X."/>
            <person name="Jeffery I.B."/>
            <person name="Cooney J.C."/>
            <person name="Kagawa T.F."/>
            <person name="Liu W."/>
            <person name="Song Y."/>
            <person name="Salvetti E."/>
            <person name="Wrobel A."/>
            <person name="Rasinkangas P."/>
            <person name="Parkhill J."/>
            <person name="Rea M.C."/>
            <person name="O'Sullivan O."/>
            <person name="Ritari J."/>
            <person name="Douillard F.P."/>
            <person name="Paul Ross R."/>
            <person name="Yang R."/>
            <person name="Briner A.E."/>
            <person name="Felis G.E."/>
            <person name="de Vos W.M."/>
            <person name="Barrangou R."/>
            <person name="Klaenhammer T.R."/>
            <person name="Caufield P.W."/>
            <person name="Cui Y."/>
            <person name="Zhang H."/>
            <person name="O'Toole P.W."/>
        </authorList>
    </citation>
    <scope>NUCLEOTIDE SEQUENCE [LARGE SCALE GENOMIC DNA]</scope>
    <source>
        <strain evidence="1 2">DSM 20405</strain>
    </source>
</reference>
<dbReference type="InterPro" id="IPR036412">
    <property type="entry name" value="HAD-like_sf"/>
</dbReference>
<dbReference type="PANTHER" id="PTHR10000:SF25">
    <property type="entry name" value="PHOSPHATASE YKRA-RELATED"/>
    <property type="match status" value="1"/>
</dbReference>
<dbReference type="Gene3D" id="3.40.50.1000">
    <property type="entry name" value="HAD superfamily/HAD-like"/>
    <property type="match status" value="1"/>
</dbReference>
<dbReference type="CDD" id="cd07517">
    <property type="entry name" value="HAD_HPP"/>
    <property type="match status" value="1"/>
</dbReference>
<dbReference type="SFLD" id="SFLDS00003">
    <property type="entry name" value="Haloacid_Dehalogenase"/>
    <property type="match status" value="1"/>
</dbReference>
<name>A0A0R2HCT2_9FIRM</name>
<dbReference type="InterPro" id="IPR006379">
    <property type="entry name" value="HAD-SF_hydro_IIB"/>
</dbReference>
<dbReference type="Gene3D" id="3.30.1240.10">
    <property type="match status" value="1"/>
</dbReference>
<dbReference type="NCBIfam" id="TIGR01484">
    <property type="entry name" value="HAD-SF-IIB"/>
    <property type="match status" value="1"/>
</dbReference>
<dbReference type="SFLD" id="SFLDG01144">
    <property type="entry name" value="C2.B.4:_PGP_Like"/>
    <property type="match status" value="1"/>
</dbReference>
<accession>A0A0R2HCT2</accession>